<dbReference type="PANTHER" id="PTHR24406">
    <property type="entry name" value="TRANSCRIPTIONAL REPRESSOR CTCFL-RELATED"/>
    <property type="match status" value="1"/>
</dbReference>
<feature type="compositionally biased region" description="Low complexity" evidence="8">
    <location>
        <begin position="181"/>
        <end position="194"/>
    </location>
</feature>
<dbReference type="InterPro" id="IPR050888">
    <property type="entry name" value="ZnF_C2H2-type_TF"/>
</dbReference>
<feature type="region of interest" description="Disordered" evidence="8">
    <location>
        <begin position="919"/>
        <end position="958"/>
    </location>
</feature>
<keyword evidence="4 7" id="KW-0863">Zinc-finger</keyword>
<feature type="region of interest" description="Disordered" evidence="8">
    <location>
        <begin position="144"/>
        <end position="207"/>
    </location>
</feature>
<evidence type="ECO:0000256" key="7">
    <source>
        <dbReference type="PROSITE-ProRule" id="PRU00042"/>
    </source>
</evidence>
<feature type="region of interest" description="Disordered" evidence="8">
    <location>
        <begin position="380"/>
        <end position="405"/>
    </location>
</feature>
<evidence type="ECO:0000313" key="11">
    <source>
        <dbReference type="Proteomes" id="UP000664521"/>
    </source>
</evidence>
<accession>A0A8H3FF95</accession>
<evidence type="ECO:0000256" key="4">
    <source>
        <dbReference type="ARBA" id="ARBA00022771"/>
    </source>
</evidence>
<feature type="compositionally biased region" description="Basic and acidic residues" evidence="8">
    <location>
        <begin position="949"/>
        <end position="958"/>
    </location>
</feature>
<evidence type="ECO:0000313" key="10">
    <source>
        <dbReference type="EMBL" id="CAF9923479.1"/>
    </source>
</evidence>
<dbReference type="PROSITE" id="PS50157">
    <property type="entry name" value="ZINC_FINGER_C2H2_2"/>
    <property type="match status" value="4"/>
</dbReference>
<gene>
    <name evidence="10" type="ORF">HETSPECPRED_005335</name>
</gene>
<comment type="subcellular location">
    <subcellularLocation>
        <location evidence="1">Nucleus</location>
    </subcellularLocation>
</comment>
<feature type="domain" description="C2H2-type" evidence="9">
    <location>
        <begin position="122"/>
        <end position="152"/>
    </location>
</feature>
<dbReference type="EMBL" id="CAJPDS010000033">
    <property type="protein sequence ID" value="CAF9923479.1"/>
    <property type="molecule type" value="Genomic_DNA"/>
</dbReference>
<feature type="domain" description="C2H2-type" evidence="9">
    <location>
        <begin position="279"/>
        <end position="309"/>
    </location>
</feature>
<feature type="compositionally biased region" description="Polar residues" evidence="8">
    <location>
        <begin position="722"/>
        <end position="732"/>
    </location>
</feature>
<keyword evidence="6" id="KW-0539">Nucleus</keyword>
<dbReference type="GO" id="GO:0008270">
    <property type="term" value="F:zinc ion binding"/>
    <property type="evidence" value="ECO:0007669"/>
    <property type="project" value="UniProtKB-KW"/>
</dbReference>
<dbReference type="AlphaFoldDB" id="A0A8H3FF95"/>
<feature type="region of interest" description="Disordered" evidence="8">
    <location>
        <begin position="700"/>
        <end position="742"/>
    </location>
</feature>
<dbReference type="InterPro" id="IPR013087">
    <property type="entry name" value="Znf_C2H2_type"/>
</dbReference>
<keyword evidence="5" id="KW-0862">Zinc</keyword>
<keyword evidence="2" id="KW-0479">Metal-binding</keyword>
<dbReference type="Proteomes" id="UP000664521">
    <property type="component" value="Unassembled WGS sequence"/>
</dbReference>
<feature type="region of interest" description="Disordered" evidence="8">
    <location>
        <begin position="1"/>
        <end position="115"/>
    </location>
</feature>
<reference evidence="10" key="1">
    <citation type="submission" date="2021-03" db="EMBL/GenBank/DDBJ databases">
        <authorList>
            <person name="Tagirdzhanova G."/>
        </authorList>
    </citation>
    <scope>NUCLEOTIDE SEQUENCE</scope>
</reference>
<dbReference type="Pfam" id="PF00096">
    <property type="entry name" value="zf-C2H2"/>
    <property type="match status" value="1"/>
</dbReference>
<feature type="compositionally biased region" description="Basic and acidic residues" evidence="8">
    <location>
        <begin position="651"/>
        <end position="662"/>
    </location>
</feature>
<evidence type="ECO:0000256" key="1">
    <source>
        <dbReference type="ARBA" id="ARBA00004123"/>
    </source>
</evidence>
<dbReference type="SMART" id="SM00355">
    <property type="entry name" value="ZnF_C2H2"/>
    <property type="match status" value="5"/>
</dbReference>
<dbReference type="GO" id="GO:0005634">
    <property type="term" value="C:nucleus"/>
    <property type="evidence" value="ECO:0007669"/>
    <property type="project" value="UniProtKB-SubCell"/>
</dbReference>
<evidence type="ECO:0000256" key="3">
    <source>
        <dbReference type="ARBA" id="ARBA00022737"/>
    </source>
</evidence>
<feature type="compositionally biased region" description="Basic and acidic residues" evidence="8">
    <location>
        <begin position="919"/>
        <end position="929"/>
    </location>
</feature>
<feature type="compositionally biased region" description="Polar residues" evidence="8">
    <location>
        <begin position="95"/>
        <end position="115"/>
    </location>
</feature>
<dbReference type="PROSITE" id="PS00028">
    <property type="entry name" value="ZINC_FINGER_C2H2_1"/>
    <property type="match status" value="4"/>
</dbReference>
<feature type="compositionally biased region" description="Basic and acidic residues" evidence="8">
    <location>
        <begin position="700"/>
        <end position="712"/>
    </location>
</feature>
<evidence type="ECO:0000256" key="8">
    <source>
        <dbReference type="SAM" id="MobiDB-lite"/>
    </source>
</evidence>
<keyword evidence="3" id="KW-0677">Repeat</keyword>
<evidence type="ECO:0000256" key="6">
    <source>
        <dbReference type="ARBA" id="ARBA00023242"/>
    </source>
</evidence>
<evidence type="ECO:0000256" key="5">
    <source>
        <dbReference type="ARBA" id="ARBA00022833"/>
    </source>
</evidence>
<proteinExistence type="predicted"/>
<feature type="region of interest" description="Disordered" evidence="8">
    <location>
        <begin position="817"/>
        <end position="878"/>
    </location>
</feature>
<feature type="region of interest" description="Disordered" evidence="8">
    <location>
        <begin position="644"/>
        <end position="668"/>
    </location>
</feature>
<feature type="domain" description="C2H2-type" evidence="9">
    <location>
        <begin position="897"/>
        <end position="926"/>
    </location>
</feature>
<protein>
    <recommendedName>
        <fullName evidence="9">C2H2-type domain-containing protein</fullName>
    </recommendedName>
</protein>
<feature type="compositionally biased region" description="Basic and acidic residues" evidence="8">
    <location>
        <begin position="7"/>
        <end position="19"/>
    </location>
</feature>
<keyword evidence="11" id="KW-1185">Reference proteome</keyword>
<name>A0A8H3FF95_9LECA</name>
<evidence type="ECO:0000259" key="9">
    <source>
        <dbReference type="PROSITE" id="PS50157"/>
    </source>
</evidence>
<feature type="compositionally biased region" description="Low complexity" evidence="8">
    <location>
        <begin position="817"/>
        <end position="827"/>
    </location>
</feature>
<evidence type="ECO:0000256" key="2">
    <source>
        <dbReference type="ARBA" id="ARBA00022723"/>
    </source>
</evidence>
<feature type="compositionally biased region" description="Basic and acidic residues" evidence="8">
    <location>
        <begin position="144"/>
        <end position="155"/>
    </location>
</feature>
<comment type="caution">
    <text evidence="10">The sequence shown here is derived from an EMBL/GenBank/DDBJ whole genome shotgun (WGS) entry which is preliminary data.</text>
</comment>
<organism evidence="10 11">
    <name type="scientific">Heterodermia speciosa</name>
    <dbReference type="NCBI Taxonomy" id="116794"/>
    <lineage>
        <taxon>Eukaryota</taxon>
        <taxon>Fungi</taxon>
        <taxon>Dikarya</taxon>
        <taxon>Ascomycota</taxon>
        <taxon>Pezizomycotina</taxon>
        <taxon>Lecanoromycetes</taxon>
        <taxon>OSLEUM clade</taxon>
        <taxon>Lecanoromycetidae</taxon>
        <taxon>Caliciales</taxon>
        <taxon>Physciaceae</taxon>
        <taxon>Heterodermia</taxon>
    </lineage>
</organism>
<sequence>MQNVKQEAGRHHVLAEIRKNFNSKKRLTVESPTTTKRYKITPDDEDDATDVHTNLSTPARRVAEPPSQSRRGSGTIDIANPQASSGPITAGYGHSSPTGPSISNAEIPTPTTRLTTNGATLYTCSYPGCGKTCRTVERLKSHAENTHTQDVRPSENHVGQQEAGASSAMIQTKEKDPTSGPPGSKSKESSVSPTKLRRRPNWQRADDVLRIGPDMRMVSPSHFQQESQRRVWQSANEHREGPEIVYQTVSSPCPRPDYSRSSTEELILRESLNQLEVPLQCPVIMCEKLFHFRDDFEYHKAQAHRGQRLSINDDGSFAVLDPKTNEPSQDISYGTFICENCEECFNGWYGLAFHKSRSPKCGTLSETHPALLAYKPAEGQSLPNEADPINTPEVAENPSRKQTRVTIRKGGKSLGSSVQEVTGAVRCEQENLASNTEVGGKINSAAGQRISKISEGIPLEDLGLSSDSSNDEDLMLSTKNHLRPEPDTKFQSGVRQMSSTKAKITRINEKDTKLLFAAEAVVEARFARVKYTMIAEVMRANGAEEYKADLIEKELPRLNKLASPYAKSGEDPLAASRPAGEKVKEITAGIEAQISAHFMEQTKALSAANREELDETLGKLREDINGVKVAILERVEDVFRPDTLKSNHCSENLDYRKSDRASQTKAQPQEALLCQNPNQQSPQTPIQQHRVPEQYSAIRSVKESESTAKEDGLALASRISPGDQNIDSTGRMSSLPYDQDTDPVRQISTSYLHGDKFSQRKDPAPYEQATDRAKETNTIINCRKCSKTFDSYDSLRSHLRSGSHFGPFPPLVIGSKSTAAATKTSAKPRAQGQREMNREGPGLPSLYRPSKSTETNRGPPQMDGARDMVGSNPDPKAQLLPQEILSPILVNRANQGHKCRVCHESFEFRPQLYRHLKEENHQRTKDDQVWHSTIPTGPKKTKKFNQTGSEKKSQGPGR</sequence>
<feature type="domain" description="C2H2-type" evidence="9">
    <location>
        <begin position="780"/>
        <end position="809"/>
    </location>
</feature>